<evidence type="ECO:0000256" key="3">
    <source>
        <dbReference type="ARBA" id="ARBA00022576"/>
    </source>
</evidence>
<accession>A0A4R5KPD0</accession>
<reference evidence="7 8" key="1">
    <citation type="submission" date="2019-03" db="EMBL/GenBank/DDBJ databases">
        <title>This is whole genome sequence of Paenibacillus sp MS74 strain.</title>
        <authorList>
            <person name="Trinh H.N."/>
        </authorList>
    </citation>
    <scope>NUCLEOTIDE SEQUENCE [LARGE SCALE GENOMIC DNA]</scope>
    <source>
        <strain evidence="7 8">MS74</strain>
    </source>
</reference>
<keyword evidence="4 7" id="KW-0808">Transferase</keyword>
<dbReference type="OrthoDB" id="9762162at2"/>
<comment type="cofactor">
    <cofactor evidence="1">
        <name>pyridoxal 5'-phosphate</name>
        <dbReference type="ChEBI" id="CHEBI:597326"/>
    </cofactor>
</comment>
<dbReference type="GO" id="GO:0006520">
    <property type="term" value="P:amino acid metabolic process"/>
    <property type="evidence" value="ECO:0007669"/>
    <property type="project" value="InterPro"/>
</dbReference>
<dbReference type="Proteomes" id="UP000295636">
    <property type="component" value="Unassembled WGS sequence"/>
</dbReference>
<comment type="similarity">
    <text evidence="2">Belongs to the class-I pyridoxal-phosphate-dependent aminotransferase family.</text>
</comment>
<dbReference type="InterPro" id="IPR015421">
    <property type="entry name" value="PyrdxlP-dep_Trfase_major"/>
</dbReference>
<dbReference type="PANTHER" id="PTHR46383:SF1">
    <property type="entry name" value="ASPARTATE AMINOTRANSFERASE"/>
    <property type="match status" value="1"/>
</dbReference>
<dbReference type="InterPro" id="IPR015424">
    <property type="entry name" value="PyrdxlP-dep_Trfase"/>
</dbReference>
<evidence type="ECO:0000256" key="4">
    <source>
        <dbReference type="ARBA" id="ARBA00022679"/>
    </source>
</evidence>
<feature type="domain" description="Aminotransferase class I/classII large" evidence="6">
    <location>
        <begin position="68"/>
        <end position="418"/>
    </location>
</feature>
<dbReference type="CDD" id="cd00609">
    <property type="entry name" value="AAT_like"/>
    <property type="match status" value="1"/>
</dbReference>
<protein>
    <submittedName>
        <fullName evidence="7">Aminotransferase class I/II-fold pyridoxal phosphate-dependent enzyme</fullName>
    </submittedName>
</protein>
<dbReference type="GO" id="GO:0008483">
    <property type="term" value="F:transaminase activity"/>
    <property type="evidence" value="ECO:0007669"/>
    <property type="project" value="UniProtKB-KW"/>
</dbReference>
<evidence type="ECO:0000256" key="2">
    <source>
        <dbReference type="ARBA" id="ARBA00007441"/>
    </source>
</evidence>
<sequence length="435" mass="47862">MNPLAQQLNDTIAKQNPHVYDMLSSLGKQIYFPKVGILSQSAEAKQKAKKFNATIGTALENGQPMHLKVIQDTLSAYNPKDLYEYAPPAGKPELRAAWRSKMLEENPSLSSEGLGNPIVTNALTHGLSVIADLFADAGDAVIFPDKNWENYELTFGIRRGAEIVNYPLYNSDRKFNAAGLRDAMLAQKSKGKAIVVLNFPNNPTGYTPGPEEGKQIVAAIKEAAEAGINVVAVTDDAYFGLFFENSLQESLAGQLANLHPRVLSVKVDGATKEEFVWGFRVGFITYAGQIEGILASLEQKTMGIIRATISSGAHPSQTFVLHALNAPEFKAQKQEKFEIMKGRANKVKAILDSGKFDSAWEYYPFNSGYFMCLKLKTVEAESLRVHLLDHYGIGTIALGETDLRVAFSCIEEQNLEEMFNLIFQGVQDIQKVSAK</sequence>
<comment type="caution">
    <text evidence="7">The sequence shown here is derived from an EMBL/GenBank/DDBJ whole genome shotgun (WGS) entry which is preliminary data.</text>
</comment>
<organism evidence="7 8">
    <name type="scientific">Paenibacillus piri</name>
    <dbReference type="NCBI Taxonomy" id="2547395"/>
    <lineage>
        <taxon>Bacteria</taxon>
        <taxon>Bacillati</taxon>
        <taxon>Bacillota</taxon>
        <taxon>Bacilli</taxon>
        <taxon>Bacillales</taxon>
        <taxon>Paenibacillaceae</taxon>
        <taxon>Paenibacillus</taxon>
    </lineage>
</organism>
<dbReference type="Gene3D" id="3.40.640.10">
    <property type="entry name" value="Type I PLP-dependent aspartate aminotransferase-like (Major domain)"/>
    <property type="match status" value="1"/>
</dbReference>
<dbReference type="Pfam" id="PF00155">
    <property type="entry name" value="Aminotran_1_2"/>
    <property type="match status" value="1"/>
</dbReference>
<gene>
    <name evidence="7" type="ORF">E1757_13000</name>
</gene>
<dbReference type="GO" id="GO:0030170">
    <property type="term" value="F:pyridoxal phosphate binding"/>
    <property type="evidence" value="ECO:0007669"/>
    <property type="project" value="InterPro"/>
</dbReference>
<dbReference type="SUPFAM" id="SSF53383">
    <property type="entry name" value="PLP-dependent transferases"/>
    <property type="match status" value="1"/>
</dbReference>
<keyword evidence="3 7" id="KW-0032">Aminotransferase</keyword>
<dbReference type="InterPro" id="IPR004839">
    <property type="entry name" value="Aminotransferase_I/II_large"/>
</dbReference>
<dbReference type="Gene3D" id="3.90.1150.10">
    <property type="entry name" value="Aspartate Aminotransferase, domain 1"/>
    <property type="match status" value="1"/>
</dbReference>
<dbReference type="AlphaFoldDB" id="A0A4R5KPD0"/>
<evidence type="ECO:0000313" key="7">
    <source>
        <dbReference type="EMBL" id="TDF97531.1"/>
    </source>
</evidence>
<dbReference type="NCBIfam" id="NF006388">
    <property type="entry name" value="PRK08637.1"/>
    <property type="match status" value="1"/>
</dbReference>
<dbReference type="InterPro" id="IPR050596">
    <property type="entry name" value="AspAT/PAT-like"/>
</dbReference>
<name>A0A4R5KPD0_9BACL</name>
<dbReference type="RefSeq" id="WP_133228668.1">
    <property type="nucleotide sequence ID" value="NZ_SMRT01000005.1"/>
</dbReference>
<evidence type="ECO:0000313" key="8">
    <source>
        <dbReference type="Proteomes" id="UP000295636"/>
    </source>
</evidence>
<dbReference type="InterPro" id="IPR015422">
    <property type="entry name" value="PyrdxlP-dep_Trfase_small"/>
</dbReference>
<evidence type="ECO:0000259" key="6">
    <source>
        <dbReference type="Pfam" id="PF00155"/>
    </source>
</evidence>
<keyword evidence="8" id="KW-1185">Reference proteome</keyword>
<evidence type="ECO:0000256" key="5">
    <source>
        <dbReference type="ARBA" id="ARBA00022898"/>
    </source>
</evidence>
<keyword evidence="5" id="KW-0663">Pyridoxal phosphate</keyword>
<proteinExistence type="inferred from homology"/>
<dbReference type="EMBL" id="SMRT01000005">
    <property type="protein sequence ID" value="TDF97531.1"/>
    <property type="molecule type" value="Genomic_DNA"/>
</dbReference>
<evidence type="ECO:0000256" key="1">
    <source>
        <dbReference type="ARBA" id="ARBA00001933"/>
    </source>
</evidence>
<dbReference type="PANTHER" id="PTHR46383">
    <property type="entry name" value="ASPARTATE AMINOTRANSFERASE"/>
    <property type="match status" value="1"/>
</dbReference>